<dbReference type="OrthoDB" id="448973at2759"/>
<proteinExistence type="predicted"/>
<protein>
    <submittedName>
        <fullName evidence="3">Rna-binding protein</fullName>
    </submittedName>
</protein>
<dbReference type="GeneID" id="94423976"/>
<dbReference type="Proteomes" id="UP000221165">
    <property type="component" value="Unassembled WGS sequence"/>
</dbReference>
<accession>A0A2C6LG95</accession>
<evidence type="ECO:0000313" key="3">
    <source>
        <dbReference type="EMBL" id="PHJ25614.1"/>
    </source>
</evidence>
<evidence type="ECO:0000313" key="4">
    <source>
        <dbReference type="Proteomes" id="UP000221165"/>
    </source>
</evidence>
<evidence type="ECO:0000256" key="2">
    <source>
        <dbReference type="SAM" id="MobiDB-lite"/>
    </source>
</evidence>
<reference evidence="3 4" key="1">
    <citation type="journal article" date="2017" name="Int. J. Parasitol.">
        <title>The genome of the protozoan parasite Cystoisospora suis and a reverse vaccinology approach to identify vaccine candidates.</title>
        <authorList>
            <person name="Palmieri N."/>
            <person name="Shrestha A."/>
            <person name="Ruttkowski B."/>
            <person name="Beck T."/>
            <person name="Vogl C."/>
            <person name="Tomley F."/>
            <person name="Blake D.P."/>
            <person name="Joachim A."/>
        </authorList>
    </citation>
    <scope>NUCLEOTIDE SEQUENCE [LARGE SCALE GENOMIC DNA]</scope>
    <source>
        <strain evidence="3 4">Wien I</strain>
    </source>
</reference>
<keyword evidence="4" id="KW-1185">Reference proteome</keyword>
<dbReference type="AlphaFoldDB" id="A0A2C6LG95"/>
<name>A0A2C6LG95_9APIC</name>
<organism evidence="3 4">
    <name type="scientific">Cystoisospora suis</name>
    <dbReference type="NCBI Taxonomy" id="483139"/>
    <lineage>
        <taxon>Eukaryota</taxon>
        <taxon>Sar</taxon>
        <taxon>Alveolata</taxon>
        <taxon>Apicomplexa</taxon>
        <taxon>Conoidasida</taxon>
        <taxon>Coccidia</taxon>
        <taxon>Eucoccidiorida</taxon>
        <taxon>Eimeriorina</taxon>
        <taxon>Sarcocystidae</taxon>
        <taxon>Cystoisospora</taxon>
    </lineage>
</organism>
<dbReference type="RefSeq" id="XP_067927260.1">
    <property type="nucleotide sequence ID" value="XM_068060765.1"/>
</dbReference>
<dbReference type="VEuPathDB" id="ToxoDB:CSUI_000531"/>
<gene>
    <name evidence="3" type="ORF">CSUI_000531</name>
</gene>
<feature type="region of interest" description="Disordered" evidence="2">
    <location>
        <begin position="331"/>
        <end position="420"/>
    </location>
</feature>
<keyword evidence="1" id="KW-0175">Coiled coil</keyword>
<comment type="caution">
    <text evidence="3">The sequence shown here is derived from an EMBL/GenBank/DDBJ whole genome shotgun (WGS) entry which is preliminary data.</text>
</comment>
<sequence>MAVREPASYDGGRRDALPKWRWNPYLEEPPAPLLSSGVVADEDRSLPVLARIYQEQVAALTEAHEEIMRDKRQLETLLEPYMTPNGQKLAQEPSEDILMFKEGLDIRLQQFNEDCNRASRLEWVLQRKLQETSEKESKALSTHPCQVQATCEALKKVKDQERLIKILQHELDEQLYYNDLFAEQLRRMRGESALLPSGPKYTRPYFAVRTLHQDIDGSSKYTSDWAKMIRVNPEDVALPSIPPRRPPEGPLVPGLEPPRAPLTVKQAAGPAVAPAVTLRDRPPSQPVPEAEEGVLSQLFKALGGITAAADDLKKTAVKEVVKDAEGWSRRPSSATVVASPRRRVRRDSTTTELPGVQEPPRSPRAPAISRELSRQGSIRSVSGLPRVMLSRTLSGPQAPLRAGTRTIKSPRSMPAEQLPTSLTRAVSSAFLGG</sequence>
<feature type="coiled-coil region" evidence="1">
    <location>
        <begin position="50"/>
        <end position="77"/>
    </location>
</feature>
<dbReference type="EMBL" id="MIGC01000199">
    <property type="protein sequence ID" value="PHJ25614.1"/>
    <property type="molecule type" value="Genomic_DNA"/>
</dbReference>
<evidence type="ECO:0000256" key="1">
    <source>
        <dbReference type="SAM" id="Coils"/>
    </source>
</evidence>